<feature type="region of interest" description="Disordered" evidence="1">
    <location>
        <begin position="1"/>
        <end position="63"/>
    </location>
</feature>
<comment type="caution">
    <text evidence="2">The sequence shown here is derived from an EMBL/GenBank/DDBJ whole genome shotgun (WGS) entry which is preliminary data.</text>
</comment>
<feature type="compositionally biased region" description="Basic and acidic residues" evidence="1">
    <location>
        <begin position="23"/>
        <end position="39"/>
    </location>
</feature>
<name>A0AA40G7R8_9HYME</name>
<evidence type="ECO:0000313" key="3">
    <source>
        <dbReference type="Proteomes" id="UP001177670"/>
    </source>
</evidence>
<reference evidence="2" key="1">
    <citation type="submission" date="2021-10" db="EMBL/GenBank/DDBJ databases">
        <title>Melipona bicolor Genome sequencing and assembly.</title>
        <authorList>
            <person name="Araujo N.S."/>
            <person name="Arias M.C."/>
        </authorList>
    </citation>
    <scope>NUCLEOTIDE SEQUENCE</scope>
    <source>
        <strain evidence="2">USP_2M_L1-L4_2017</strain>
        <tissue evidence="2">Whole body</tissue>
    </source>
</reference>
<feature type="compositionally biased region" description="Polar residues" evidence="1">
    <location>
        <begin position="1"/>
        <end position="20"/>
    </location>
</feature>
<feature type="compositionally biased region" description="Polar residues" evidence="1">
    <location>
        <begin position="44"/>
        <end position="56"/>
    </location>
</feature>
<accession>A0AA40G7R8</accession>
<evidence type="ECO:0000313" key="2">
    <source>
        <dbReference type="EMBL" id="KAK1132653.1"/>
    </source>
</evidence>
<dbReference type="Proteomes" id="UP001177670">
    <property type="component" value="Unassembled WGS sequence"/>
</dbReference>
<dbReference type="EMBL" id="JAHYIQ010000004">
    <property type="protein sequence ID" value="KAK1132653.1"/>
    <property type="molecule type" value="Genomic_DNA"/>
</dbReference>
<gene>
    <name evidence="2" type="ORF">K0M31_014038</name>
</gene>
<organism evidence="2 3">
    <name type="scientific">Melipona bicolor</name>
    <dbReference type="NCBI Taxonomy" id="60889"/>
    <lineage>
        <taxon>Eukaryota</taxon>
        <taxon>Metazoa</taxon>
        <taxon>Ecdysozoa</taxon>
        <taxon>Arthropoda</taxon>
        <taxon>Hexapoda</taxon>
        <taxon>Insecta</taxon>
        <taxon>Pterygota</taxon>
        <taxon>Neoptera</taxon>
        <taxon>Endopterygota</taxon>
        <taxon>Hymenoptera</taxon>
        <taxon>Apocrita</taxon>
        <taxon>Aculeata</taxon>
        <taxon>Apoidea</taxon>
        <taxon>Anthophila</taxon>
        <taxon>Apidae</taxon>
        <taxon>Melipona</taxon>
    </lineage>
</organism>
<dbReference type="AlphaFoldDB" id="A0AA40G7R8"/>
<evidence type="ECO:0000256" key="1">
    <source>
        <dbReference type="SAM" id="MobiDB-lite"/>
    </source>
</evidence>
<keyword evidence="3" id="KW-1185">Reference proteome</keyword>
<sequence length="111" mass="12735">MTLQQTTDNSRVIQTTTNIPLTDKIEQSSKKKQEKKTPLDPKTITCNERAQSSSPESWKLDEARSVGEITWRRLRVGVSKPPLPGRWTGESRRARRRSANRPTVDPPVKRR</sequence>
<protein>
    <submittedName>
        <fullName evidence="2">Uncharacterized protein</fullName>
    </submittedName>
</protein>
<proteinExistence type="predicted"/>
<feature type="region of interest" description="Disordered" evidence="1">
    <location>
        <begin position="77"/>
        <end position="111"/>
    </location>
</feature>